<evidence type="ECO:0000313" key="3">
    <source>
        <dbReference type="EMBL" id="SFJ80948.1"/>
    </source>
</evidence>
<dbReference type="RefSeq" id="WP_074838556.1">
    <property type="nucleotide sequence ID" value="NZ_CP047056.1"/>
</dbReference>
<feature type="signal peptide" evidence="1">
    <location>
        <begin position="1"/>
        <end position="23"/>
    </location>
</feature>
<protein>
    <recommendedName>
        <fullName evidence="2">Lysozyme inhibitor LprI-like N-terminal domain-containing protein</fullName>
    </recommendedName>
</protein>
<dbReference type="EMBL" id="FOSF01000003">
    <property type="protein sequence ID" value="SFJ80948.1"/>
    <property type="molecule type" value="Genomic_DNA"/>
</dbReference>
<dbReference type="AlphaFoldDB" id="A0A662Z6H1"/>
<evidence type="ECO:0000256" key="1">
    <source>
        <dbReference type="SAM" id="SignalP"/>
    </source>
</evidence>
<organism evidence="3 4">
    <name type="scientific">Succinivibrio dextrinosolvens</name>
    <dbReference type="NCBI Taxonomy" id="83771"/>
    <lineage>
        <taxon>Bacteria</taxon>
        <taxon>Pseudomonadati</taxon>
        <taxon>Pseudomonadota</taxon>
        <taxon>Gammaproteobacteria</taxon>
        <taxon>Aeromonadales</taxon>
        <taxon>Succinivibrionaceae</taxon>
        <taxon>Succinivibrio</taxon>
    </lineage>
</organism>
<gene>
    <name evidence="3" type="ORF">SAMN04487865_10031</name>
</gene>
<sequence length="235" mass="26917">MKGLWCSVCSAVVIISLSSFVFADNTNTEGVFSGQKQIQKVIQDEEAKLKKFKALQANYESGLVDEDQVIDMLAQIQVGNNPSRLTFYFEYVTPKTVGIYSENATSVMVPQGYKLVKDPLTTESYYKCMADSQSRYEMGLCYDGALKMADKKLNDEFSYLKTTCKGVGNNCDKALLEAQRAWIKYRESTYKFMETYIGIYEASAWPQRRFWMDELVKQESLIEEMGDLLREVHNK</sequence>
<dbReference type="InterPro" id="IPR009739">
    <property type="entry name" value="LprI-like_N"/>
</dbReference>
<feature type="domain" description="Lysozyme inhibitor LprI-like N-terminal" evidence="2">
    <location>
        <begin position="128"/>
        <end position="190"/>
    </location>
</feature>
<feature type="chain" id="PRO_5024910278" description="Lysozyme inhibitor LprI-like N-terminal domain-containing protein" evidence="1">
    <location>
        <begin position="24"/>
        <end position="235"/>
    </location>
</feature>
<evidence type="ECO:0000313" key="4">
    <source>
        <dbReference type="Proteomes" id="UP000243374"/>
    </source>
</evidence>
<reference evidence="3 4" key="1">
    <citation type="submission" date="2016-10" db="EMBL/GenBank/DDBJ databases">
        <authorList>
            <person name="Varghese N."/>
            <person name="Submissions S."/>
        </authorList>
    </citation>
    <scope>NUCLEOTIDE SEQUENCE [LARGE SCALE GENOMIC DNA]</scope>
    <source>
        <strain evidence="3 4">22B</strain>
    </source>
</reference>
<keyword evidence="4" id="KW-1185">Reference proteome</keyword>
<keyword evidence="1" id="KW-0732">Signal</keyword>
<dbReference type="Gene3D" id="1.20.1270.180">
    <property type="match status" value="1"/>
</dbReference>
<accession>A0A662Z6H1</accession>
<evidence type="ECO:0000259" key="2">
    <source>
        <dbReference type="Pfam" id="PF07007"/>
    </source>
</evidence>
<dbReference type="Pfam" id="PF07007">
    <property type="entry name" value="LprI"/>
    <property type="match status" value="1"/>
</dbReference>
<dbReference type="Proteomes" id="UP000243374">
    <property type="component" value="Unassembled WGS sequence"/>
</dbReference>
<dbReference type="OrthoDB" id="7057022at2"/>
<name>A0A662Z6H1_9GAMM</name>
<proteinExistence type="predicted"/>